<evidence type="ECO:0000313" key="4">
    <source>
        <dbReference type="Proteomes" id="UP001049176"/>
    </source>
</evidence>
<feature type="transmembrane region" description="Helical" evidence="2">
    <location>
        <begin position="182"/>
        <end position="207"/>
    </location>
</feature>
<evidence type="ECO:0000256" key="1">
    <source>
        <dbReference type="SAM" id="MobiDB-lite"/>
    </source>
</evidence>
<name>A0A9P7V2W3_9AGAR</name>
<evidence type="ECO:0000313" key="3">
    <source>
        <dbReference type="EMBL" id="KAG7099242.1"/>
    </source>
</evidence>
<keyword evidence="2" id="KW-1133">Transmembrane helix</keyword>
<dbReference type="KEGG" id="more:E1B28_001105"/>
<dbReference type="Proteomes" id="UP001049176">
    <property type="component" value="Chromosome 1"/>
</dbReference>
<sequence>MRDGTYPANPGLTIEGLAVLASVAKAKATDLYDHLLEVVNKTVSNTGWHNEEGIVAADNKNQPSAEHVGQYIVRGLSAIYQRNETHSSLRDYIRQYLGVQYNAVLSNARSMGSNRNIYSASWTGPPSVSNFDFNSQTNAMSILVAAIPVRDSDSDTPGVTSAGPPTPTGSNNPVPGPRPLNIGAIAGGVIGGLALVSLILVAALYLIRRHLRSVSSRKGIEVEPESGQLQPFTLISEKNPPRPKFHLSLPATTASGFSGSSLLTSSSSTEPFRLGSMVPTEELFRMLNERLQSGREWRGEEAPPEYASHRT</sequence>
<dbReference type="GeneID" id="66070181"/>
<evidence type="ECO:0000256" key="2">
    <source>
        <dbReference type="SAM" id="Phobius"/>
    </source>
</evidence>
<dbReference type="RefSeq" id="XP_043015712.1">
    <property type="nucleotide sequence ID" value="XM_043147007.1"/>
</dbReference>
<keyword evidence="2" id="KW-0812">Transmembrane</keyword>
<evidence type="ECO:0008006" key="5">
    <source>
        <dbReference type="Google" id="ProtNLM"/>
    </source>
</evidence>
<dbReference type="EMBL" id="CM032181">
    <property type="protein sequence ID" value="KAG7099242.1"/>
    <property type="molecule type" value="Genomic_DNA"/>
</dbReference>
<proteinExistence type="predicted"/>
<keyword evidence="4" id="KW-1185">Reference proteome</keyword>
<keyword evidence="2" id="KW-0472">Membrane</keyword>
<dbReference type="OrthoDB" id="3067581at2759"/>
<organism evidence="3 4">
    <name type="scientific">Marasmius oreades</name>
    <name type="common">fairy-ring Marasmius</name>
    <dbReference type="NCBI Taxonomy" id="181124"/>
    <lineage>
        <taxon>Eukaryota</taxon>
        <taxon>Fungi</taxon>
        <taxon>Dikarya</taxon>
        <taxon>Basidiomycota</taxon>
        <taxon>Agaricomycotina</taxon>
        <taxon>Agaricomycetes</taxon>
        <taxon>Agaricomycetidae</taxon>
        <taxon>Agaricales</taxon>
        <taxon>Marasmiineae</taxon>
        <taxon>Marasmiaceae</taxon>
        <taxon>Marasmius</taxon>
    </lineage>
</organism>
<comment type="caution">
    <text evidence="3">The sequence shown here is derived from an EMBL/GenBank/DDBJ whole genome shotgun (WGS) entry which is preliminary data.</text>
</comment>
<gene>
    <name evidence="3" type="ORF">E1B28_001105</name>
</gene>
<feature type="region of interest" description="Disordered" evidence="1">
    <location>
        <begin position="152"/>
        <end position="175"/>
    </location>
</feature>
<reference evidence="3" key="1">
    <citation type="journal article" date="2021" name="Genome Biol. Evol.">
        <title>The assembled and annotated genome of the fairy-ring fungus Marasmius oreades.</title>
        <authorList>
            <person name="Hiltunen M."/>
            <person name="Ament-Velasquez S.L."/>
            <person name="Johannesson H."/>
        </authorList>
    </citation>
    <scope>NUCLEOTIDE SEQUENCE</scope>
    <source>
        <strain evidence="3">03SP1</strain>
    </source>
</reference>
<dbReference type="AlphaFoldDB" id="A0A9P7V2W3"/>
<protein>
    <recommendedName>
        <fullName evidence="5">Glycoside hydrolase family 76 protein</fullName>
    </recommendedName>
</protein>
<accession>A0A9P7V2W3</accession>